<dbReference type="OrthoDB" id="2196114at2759"/>
<evidence type="ECO:0000256" key="8">
    <source>
        <dbReference type="ARBA" id="ARBA00022723"/>
    </source>
</evidence>
<dbReference type="Proteomes" id="UP000749559">
    <property type="component" value="Unassembled WGS sequence"/>
</dbReference>
<dbReference type="SUPFAM" id="SSF57924">
    <property type="entry name" value="Inhibitor of apoptosis (IAP) repeat"/>
    <property type="match status" value="1"/>
</dbReference>
<evidence type="ECO:0000256" key="7">
    <source>
        <dbReference type="ARBA" id="ARBA00022618"/>
    </source>
</evidence>
<evidence type="ECO:0000256" key="14">
    <source>
        <dbReference type="ARBA" id="ARBA00023242"/>
    </source>
</evidence>
<accession>A0A8J1U4P2</accession>
<evidence type="ECO:0000256" key="12">
    <source>
        <dbReference type="ARBA" id="ARBA00022843"/>
    </source>
</evidence>
<evidence type="ECO:0000256" key="16">
    <source>
        <dbReference type="ARBA" id="ARBA00023328"/>
    </source>
</evidence>
<keyword evidence="15" id="KW-0131">Cell cycle</keyword>
<dbReference type="PANTHER" id="PTHR46771:SF5">
    <property type="entry name" value="DETERIN"/>
    <property type="match status" value="1"/>
</dbReference>
<evidence type="ECO:0000256" key="1">
    <source>
        <dbReference type="ARBA" id="ARBA00004123"/>
    </source>
</evidence>
<keyword evidence="13" id="KW-0206">Cytoskeleton</keyword>
<dbReference type="SMART" id="SM00238">
    <property type="entry name" value="BIR"/>
    <property type="match status" value="1"/>
</dbReference>
<evidence type="ECO:0000256" key="3">
    <source>
        <dbReference type="ARBA" id="ARBA00004584"/>
    </source>
</evidence>
<evidence type="ECO:0000313" key="18">
    <source>
        <dbReference type="Proteomes" id="UP000749559"/>
    </source>
</evidence>
<dbReference type="GO" id="GO:0005819">
    <property type="term" value="C:spindle"/>
    <property type="evidence" value="ECO:0007669"/>
    <property type="project" value="UniProtKB-SubCell"/>
</dbReference>
<dbReference type="GO" id="GO:0007059">
    <property type="term" value="P:chromosome segregation"/>
    <property type="evidence" value="ECO:0007669"/>
    <property type="project" value="UniProtKB-KW"/>
</dbReference>
<comment type="similarity">
    <text evidence="4">Belongs to the IAP family.</text>
</comment>
<dbReference type="AlphaFoldDB" id="A0A8J1U4P2"/>
<keyword evidence="12" id="KW-0832">Ubl conjugation</keyword>
<keyword evidence="14" id="KW-0539">Nucleus</keyword>
<reference evidence="17" key="1">
    <citation type="submission" date="2022-03" db="EMBL/GenBank/DDBJ databases">
        <authorList>
            <person name="Martin C."/>
        </authorList>
    </citation>
    <scope>NUCLEOTIDE SEQUENCE</scope>
</reference>
<dbReference type="GO" id="GO:0046872">
    <property type="term" value="F:metal ion binding"/>
    <property type="evidence" value="ECO:0007669"/>
    <property type="project" value="UniProtKB-KW"/>
</dbReference>
<dbReference type="CDD" id="cd00022">
    <property type="entry name" value="BIR"/>
    <property type="match status" value="1"/>
</dbReference>
<dbReference type="FunFam" id="1.10.1170.10:FF:000009">
    <property type="entry name" value="Baculoviral IAP repeat-containing protein 5"/>
    <property type="match status" value="1"/>
</dbReference>
<evidence type="ECO:0000256" key="6">
    <source>
        <dbReference type="ARBA" id="ARBA00022553"/>
    </source>
</evidence>
<evidence type="ECO:0000256" key="13">
    <source>
        <dbReference type="ARBA" id="ARBA00023212"/>
    </source>
</evidence>
<name>A0A8J1U4P2_OWEFU</name>
<dbReference type="InterPro" id="IPR001370">
    <property type="entry name" value="BIR_rpt"/>
</dbReference>
<keyword evidence="9" id="KW-0498">Mitosis</keyword>
<keyword evidence="10" id="KW-0159">Chromosome partition</keyword>
<gene>
    <name evidence="17" type="ORF">OFUS_LOCUS19241</name>
</gene>
<dbReference type="PANTHER" id="PTHR46771">
    <property type="entry name" value="DETERIN"/>
    <property type="match status" value="1"/>
</dbReference>
<keyword evidence="11" id="KW-0862">Zinc</keyword>
<evidence type="ECO:0000313" key="17">
    <source>
        <dbReference type="EMBL" id="CAH1794568.1"/>
    </source>
</evidence>
<organism evidence="17 18">
    <name type="scientific">Owenia fusiformis</name>
    <name type="common">Polychaete worm</name>
    <dbReference type="NCBI Taxonomy" id="6347"/>
    <lineage>
        <taxon>Eukaryota</taxon>
        <taxon>Metazoa</taxon>
        <taxon>Spiralia</taxon>
        <taxon>Lophotrochozoa</taxon>
        <taxon>Annelida</taxon>
        <taxon>Polychaeta</taxon>
        <taxon>Sedentaria</taxon>
        <taxon>Canalipalpata</taxon>
        <taxon>Sabellida</taxon>
        <taxon>Oweniida</taxon>
        <taxon>Oweniidae</taxon>
        <taxon>Owenia</taxon>
    </lineage>
</organism>
<keyword evidence="6" id="KW-0597">Phosphoprotein</keyword>
<evidence type="ECO:0000256" key="10">
    <source>
        <dbReference type="ARBA" id="ARBA00022829"/>
    </source>
</evidence>
<keyword evidence="8" id="KW-0479">Metal-binding</keyword>
<keyword evidence="5" id="KW-0963">Cytoplasm</keyword>
<dbReference type="PROSITE" id="PS50143">
    <property type="entry name" value="BIR_REPEAT_2"/>
    <property type="match status" value="1"/>
</dbReference>
<comment type="subcellular location">
    <subcellularLocation>
        <location evidence="3">Chromosome</location>
        <location evidence="3">Centromere</location>
    </subcellularLocation>
    <subcellularLocation>
        <location evidence="2">Cytoplasm</location>
        <location evidence="2">Cytoskeleton</location>
        <location evidence="2">Spindle</location>
    </subcellularLocation>
    <subcellularLocation>
        <location evidence="1">Nucleus</location>
    </subcellularLocation>
</comment>
<keyword evidence="7" id="KW-0132">Cell division</keyword>
<proteinExistence type="inferred from homology"/>
<protein>
    <submittedName>
        <fullName evidence="17">Uncharacterized protein</fullName>
    </submittedName>
</protein>
<dbReference type="GO" id="GO:0000775">
    <property type="term" value="C:chromosome, centromeric region"/>
    <property type="evidence" value="ECO:0007669"/>
    <property type="project" value="UniProtKB-SubCell"/>
</dbReference>
<dbReference type="InterPro" id="IPR051190">
    <property type="entry name" value="Baculoviral_IAP"/>
</dbReference>
<dbReference type="GO" id="GO:0051301">
    <property type="term" value="P:cell division"/>
    <property type="evidence" value="ECO:0007669"/>
    <property type="project" value="UniProtKB-KW"/>
</dbReference>
<evidence type="ECO:0000256" key="5">
    <source>
        <dbReference type="ARBA" id="ARBA00022490"/>
    </source>
</evidence>
<dbReference type="Pfam" id="PF00653">
    <property type="entry name" value="BIR"/>
    <property type="match status" value="1"/>
</dbReference>
<evidence type="ECO:0000256" key="11">
    <source>
        <dbReference type="ARBA" id="ARBA00022833"/>
    </source>
</evidence>
<keyword evidence="16" id="KW-0137">Centromere</keyword>
<evidence type="ECO:0000256" key="15">
    <source>
        <dbReference type="ARBA" id="ARBA00023306"/>
    </source>
</evidence>
<dbReference type="Gene3D" id="1.10.1170.10">
    <property type="entry name" value="Inhibitor Of Apoptosis Protein (2mihbC-IAP-1), Chain A"/>
    <property type="match status" value="1"/>
</dbReference>
<dbReference type="EMBL" id="CAIIXF020000009">
    <property type="protein sequence ID" value="CAH1794568.1"/>
    <property type="molecule type" value="Genomic_DNA"/>
</dbReference>
<keyword evidence="18" id="KW-1185">Reference proteome</keyword>
<dbReference type="GO" id="GO:0005634">
    <property type="term" value="C:nucleus"/>
    <property type="evidence" value="ECO:0007669"/>
    <property type="project" value="UniProtKB-SubCell"/>
</dbReference>
<comment type="caution">
    <text evidence="17">The sequence shown here is derived from an EMBL/GenBank/DDBJ whole genome shotgun (WGS) entry which is preliminary data.</text>
</comment>
<evidence type="ECO:0000256" key="4">
    <source>
        <dbReference type="ARBA" id="ARBA00006672"/>
    </source>
</evidence>
<evidence type="ECO:0000256" key="2">
    <source>
        <dbReference type="ARBA" id="ARBA00004186"/>
    </source>
</evidence>
<evidence type="ECO:0000256" key="9">
    <source>
        <dbReference type="ARBA" id="ARBA00022776"/>
    </source>
</evidence>
<sequence length="143" mass="16786">MEDLNHIKEEERRDFDMNTEANRTLTFLDWPFDGEDAQCTSDKMAKSGFYCIGNENEPDLVRCFVCYKELDGWEPDDDPMQEHKSHSPNCAFLSAKPEAEQTVEDFLKLEAARQNNKFMKLSEQHVKEFERQAAETREQLEII</sequence>